<proteinExistence type="predicted"/>
<name>A0ABR4L7Z2_9EURO</name>
<sequence length="168" mass="18916">MLSKSDVCKYFPTIIYRTKKPTDPGYSPYLLAHTTKQSTIGYATSNRIQRQYWSSTGIISTMGFEMSLSTLRPRFAQDKSCANQCESRNTVCTQPFCCCKIFILSIVGLDLGFLMSIRLSAREVEGSALSLTATFTEPKDSITLYQSMIYSTMAFHRLRPLPSDASWP</sequence>
<gene>
    <name evidence="1" type="ORF">BJX68DRAFT_90126</name>
</gene>
<reference evidence="1 2" key="1">
    <citation type="submission" date="2024-07" db="EMBL/GenBank/DDBJ databases">
        <title>Section-level genome sequencing and comparative genomics of Aspergillus sections Usti and Cavernicolus.</title>
        <authorList>
            <consortium name="Lawrence Berkeley National Laboratory"/>
            <person name="Nybo J.L."/>
            <person name="Vesth T.C."/>
            <person name="Theobald S."/>
            <person name="Frisvad J.C."/>
            <person name="Larsen T.O."/>
            <person name="Kjaerboelling I."/>
            <person name="Rothschild-Mancinelli K."/>
            <person name="Lyhne E.K."/>
            <person name="Kogle M.E."/>
            <person name="Barry K."/>
            <person name="Clum A."/>
            <person name="Na H."/>
            <person name="Ledsgaard L."/>
            <person name="Lin J."/>
            <person name="Lipzen A."/>
            <person name="Kuo A."/>
            <person name="Riley R."/>
            <person name="Mondo S."/>
            <person name="LaButti K."/>
            <person name="Haridas S."/>
            <person name="Pangalinan J."/>
            <person name="Salamov A.A."/>
            <person name="Simmons B.A."/>
            <person name="Magnuson J.K."/>
            <person name="Chen J."/>
            <person name="Drula E."/>
            <person name="Henrissat B."/>
            <person name="Wiebenga A."/>
            <person name="Lubbers R.J."/>
            <person name="Gomes A.C."/>
            <person name="Macurrencykelacurrency M.R."/>
            <person name="Stajich J."/>
            <person name="Grigoriev I.V."/>
            <person name="Mortensen U.H."/>
            <person name="De vries R.P."/>
            <person name="Baker S.E."/>
            <person name="Andersen M.R."/>
        </authorList>
    </citation>
    <scope>NUCLEOTIDE SEQUENCE [LARGE SCALE GENOMIC DNA]</scope>
    <source>
        <strain evidence="1 2">CBS 756.74</strain>
    </source>
</reference>
<protein>
    <submittedName>
        <fullName evidence="1">Uncharacterized protein</fullName>
    </submittedName>
</protein>
<accession>A0ABR4L7Z2</accession>
<comment type="caution">
    <text evidence="1">The sequence shown here is derived from an EMBL/GenBank/DDBJ whole genome shotgun (WGS) entry which is preliminary data.</text>
</comment>
<dbReference type="EMBL" id="JBFXLR010000002">
    <property type="protein sequence ID" value="KAL2860650.1"/>
    <property type="molecule type" value="Genomic_DNA"/>
</dbReference>
<evidence type="ECO:0000313" key="1">
    <source>
        <dbReference type="EMBL" id="KAL2860650.1"/>
    </source>
</evidence>
<dbReference type="Proteomes" id="UP001610444">
    <property type="component" value="Unassembled WGS sequence"/>
</dbReference>
<evidence type="ECO:0000313" key="2">
    <source>
        <dbReference type="Proteomes" id="UP001610444"/>
    </source>
</evidence>
<organism evidence="1 2">
    <name type="scientific">Aspergillus pseudodeflectus</name>
    <dbReference type="NCBI Taxonomy" id="176178"/>
    <lineage>
        <taxon>Eukaryota</taxon>
        <taxon>Fungi</taxon>
        <taxon>Dikarya</taxon>
        <taxon>Ascomycota</taxon>
        <taxon>Pezizomycotina</taxon>
        <taxon>Eurotiomycetes</taxon>
        <taxon>Eurotiomycetidae</taxon>
        <taxon>Eurotiales</taxon>
        <taxon>Aspergillaceae</taxon>
        <taxon>Aspergillus</taxon>
        <taxon>Aspergillus subgen. Nidulantes</taxon>
    </lineage>
</organism>
<dbReference type="RefSeq" id="XP_070905341.1">
    <property type="nucleotide sequence ID" value="XM_071049969.1"/>
</dbReference>
<dbReference type="GeneID" id="98165133"/>
<keyword evidence="2" id="KW-1185">Reference proteome</keyword>